<name>A0A0N0RTT0_ESCWE</name>
<sequence>MAGFGDFTSICQTTPLALCVSVGPVLSASGRVGIEPRCYARNIELANTIIFEGAASAMHIVALVMTVIMILHVRSKFTAVGRKEILSFFYLYMLLTFITLLVDAGVVPPGSPPFPYFVAVQNGLTSATVTCLLVNGFVGFQLYEDGTPLSVWMMRICSLVAFAIGFLVSLATFKSWAGLSPTNTIGLFVVMYLLNAIELFVYVALQILLVVRTLKDRWPLGDIAFGVFFFVAGQVILYAFSAKICSAYWDSITKEDLEFSVGTRMNNWEVKELLTEEDRRATVYEDPYAQTSAYDMPYSSPTTARYSARN</sequence>
<keyword evidence="6" id="KW-0256">Endoplasmic reticulum</keyword>
<feature type="transmembrane region" description="Helical" evidence="11">
    <location>
        <begin position="114"/>
        <end position="140"/>
    </location>
</feature>
<dbReference type="STRING" id="150374.A0A0N0RTT0"/>
<evidence type="ECO:0000256" key="11">
    <source>
        <dbReference type="SAM" id="Phobius"/>
    </source>
</evidence>
<dbReference type="OrthoDB" id="2189463at2759"/>
<dbReference type="PANTHER" id="PTHR35329:SF2">
    <property type="entry name" value="CHITIN SYNTHASE EXPORT CHAPERONE"/>
    <property type="match status" value="1"/>
</dbReference>
<accession>A0A0N0RTT0</accession>
<keyword evidence="9 11" id="KW-0472">Membrane</keyword>
<keyword evidence="5 11" id="KW-0812">Transmembrane</keyword>
<feature type="transmembrane region" description="Helical" evidence="11">
    <location>
        <begin position="223"/>
        <end position="241"/>
    </location>
</feature>
<feature type="transmembrane region" description="Helical" evidence="11">
    <location>
        <begin position="49"/>
        <end position="73"/>
    </location>
</feature>
<feature type="transmembrane region" description="Helical" evidence="11">
    <location>
        <begin position="185"/>
        <end position="211"/>
    </location>
</feature>
<evidence type="ECO:0000256" key="7">
    <source>
        <dbReference type="ARBA" id="ARBA00022927"/>
    </source>
</evidence>
<dbReference type="AlphaFoldDB" id="A0A0N0RTT0"/>
<keyword evidence="13" id="KW-1185">Reference proteome</keyword>
<dbReference type="GO" id="GO:0015031">
    <property type="term" value="P:protein transport"/>
    <property type="evidence" value="ECO:0007669"/>
    <property type="project" value="UniProtKB-KW"/>
</dbReference>
<keyword evidence="7" id="KW-0653">Protein transport</keyword>
<evidence type="ECO:0000256" key="6">
    <source>
        <dbReference type="ARBA" id="ARBA00022824"/>
    </source>
</evidence>
<proteinExistence type="inferred from homology"/>
<dbReference type="Pfam" id="PF12271">
    <property type="entry name" value="Chs7"/>
    <property type="match status" value="1"/>
</dbReference>
<keyword evidence="10" id="KW-0961">Cell wall biogenesis/degradation</keyword>
<comment type="subcellular location">
    <subcellularLocation>
        <location evidence="1">Endoplasmic reticulum membrane</location>
        <topology evidence="1">Multi-pass membrane protein</topology>
    </subcellularLocation>
</comment>
<dbReference type="GO" id="GO:0051082">
    <property type="term" value="F:unfolded protein binding"/>
    <property type="evidence" value="ECO:0007669"/>
    <property type="project" value="TreeGrafter"/>
</dbReference>
<dbReference type="GO" id="GO:0005789">
    <property type="term" value="C:endoplasmic reticulum membrane"/>
    <property type="evidence" value="ECO:0007669"/>
    <property type="project" value="UniProtKB-SubCell"/>
</dbReference>
<evidence type="ECO:0000256" key="10">
    <source>
        <dbReference type="ARBA" id="ARBA00023316"/>
    </source>
</evidence>
<evidence type="ECO:0000256" key="1">
    <source>
        <dbReference type="ARBA" id="ARBA00004477"/>
    </source>
</evidence>
<evidence type="ECO:0000256" key="2">
    <source>
        <dbReference type="ARBA" id="ARBA00009274"/>
    </source>
</evidence>
<feature type="transmembrane region" description="Helical" evidence="11">
    <location>
        <begin position="152"/>
        <end position="173"/>
    </location>
</feature>
<evidence type="ECO:0000256" key="4">
    <source>
        <dbReference type="ARBA" id="ARBA00022448"/>
    </source>
</evidence>
<evidence type="ECO:0000256" key="8">
    <source>
        <dbReference type="ARBA" id="ARBA00022989"/>
    </source>
</evidence>
<keyword evidence="4" id="KW-0813">Transport</keyword>
<evidence type="ECO:0000256" key="5">
    <source>
        <dbReference type="ARBA" id="ARBA00022692"/>
    </source>
</evidence>
<reference evidence="12 13" key="1">
    <citation type="submission" date="2015-07" db="EMBL/GenBank/DDBJ databases">
        <title>The genome of the fungus Escovopsis weberi, a specialized disease agent of ant agriculture.</title>
        <authorList>
            <person name="de Man T.J."/>
            <person name="Stajich J.E."/>
            <person name="Kubicek C.P."/>
            <person name="Chenthamara K."/>
            <person name="Atanasova L."/>
            <person name="Druzhinina I.S."/>
            <person name="Birnbaum S."/>
            <person name="Barribeau S.M."/>
            <person name="Teiling C."/>
            <person name="Suen G."/>
            <person name="Currie C."/>
            <person name="Gerardo N.M."/>
        </authorList>
    </citation>
    <scope>NUCLEOTIDE SEQUENCE [LARGE SCALE GENOMIC DNA]</scope>
</reference>
<keyword evidence="8 11" id="KW-1133">Transmembrane helix</keyword>
<dbReference type="EMBL" id="LGSR01000013">
    <property type="protein sequence ID" value="KOS21003.1"/>
    <property type="molecule type" value="Genomic_DNA"/>
</dbReference>
<comment type="caution">
    <text evidence="12">The sequence shown here is derived from an EMBL/GenBank/DDBJ whole genome shotgun (WGS) entry which is preliminary data.</text>
</comment>
<evidence type="ECO:0000313" key="12">
    <source>
        <dbReference type="EMBL" id="KOS21003.1"/>
    </source>
</evidence>
<evidence type="ECO:0000256" key="9">
    <source>
        <dbReference type="ARBA" id="ARBA00023136"/>
    </source>
</evidence>
<evidence type="ECO:0000313" key="13">
    <source>
        <dbReference type="Proteomes" id="UP000053831"/>
    </source>
</evidence>
<gene>
    <name evidence="12" type="ORF">ESCO_004515</name>
</gene>
<evidence type="ECO:0000256" key="3">
    <source>
        <dbReference type="ARBA" id="ARBA00018354"/>
    </source>
</evidence>
<dbReference type="Proteomes" id="UP000053831">
    <property type="component" value="Unassembled WGS sequence"/>
</dbReference>
<protein>
    <recommendedName>
        <fullName evidence="3">Chitin synthase export chaperone</fullName>
    </recommendedName>
</protein>
<dbReference type="GO" id="GO:0071555">
    <property type="term" value="P:cell wall organization"/>
    <property type="evidence" value="ECO:0007669"/>
    <property type="project" value="UniProtKB-KW"/>
</dbReference>
<dbReference type="GO" id="GO:0006457">
    <property type="term" value="P:protein folding"/>
    <property type="evidence" value="ECO:0007669"/>
    <property type="project" value="TreeGrafter"/>
</dbReference>
<comment type="similarity">
    <text evidence="2">Belongs to the CHS7 family.</text>
</comment>
<feature type="transmembrane region" description="Helical" evidence="11">
    <location>
        <begin position="85"/>
        <end position="102"/>
    </location>
</feature>
<dbReference type="InterPro" id="IPR022057">
    <property type="entry name" value="Chs7"/>
</dbReference>
<organism evidence="12 13">
    <name type="scientific">Escovopsis weberi</name>
    <dbReference type="NCBI Taxonomy" id="150374"/>
    <lineage>
        <taxon>Eukaryota</taxon>
        <taxon>Fungi</taxon>
        <taxon>Dikarya</taxon>
        <taxon>Ascomycota</taxon>
        <taxon>Pezizomycotina</taxon>
        <taxon>Sordariomycetes</taxon>
        <taxon>Hypocreomycetidae</taxon>
        <taxon>Hypocreales</taxon>
        <taxon>Hypocreaceae</taxon>
        <taxon>Escovopsis</taxon>
    </lineage>
</organism>
<dbReference type="PANTHER" id="PTHR35329">
    <property type="entry name" value="CHITIN SYNTHASE EXPORT CHAPERONE"/>
    <property type="match status" value="1"/>
</dbReference>